<dbReference type="Proteomes" id="UP000550707">
    <property type="component" value="Unassembled WGS sequence"/>
</dbReference>
<sequence length="129" mass="14222">MLPAFQNRVLLVATEAPGLSTWGTSCCPCTPEPSLGRRQPEGWMRKMCLAWPLTKPYSQSVCCLYDERLEGRKAGWEQPSPVSPRSWICLGAAPAQGTGPYNRACYAFRKGFLSRRSAITTLVAISPQV</sequence>
<name>A0A7J8J074_MOLMO</name>
<comment type="caution">
    <text evidence="1">The sequence shown here is derived from an EMBL/GenBank/DDBJ whole genome shotgun (WGS) entry which is preliminary data.</text>
</comment>
<protein>
    <submittedName>
        <fullName evidence="1">Uncharacterized protein</fullName>
    </submittedName>
</protein>
<gene>
    <name evidence="1" type="ORF">HJG59_010272</name>
</gene>
<accession>A0A7J8J074</accession>
<dbReference type="InParanoid" id="A0A7J8J074"/>
<reference evidence="1 2" key="1">
    <citation type="journal article" date="2020" name="Nature">
        <title>Six reference-quality genomes reveal evolution of bat adaptations.</title>
        <authorList>
            <person name="Jebb D."/>
            <person name="Huang Z."/>
            <person name="Pippel M."/>
            <person name="Hughes G.M."/>
            <person name="Lavrichenko K."/>
            <person name="Devanna P."/>
            <person name="Winkler S."/>
            <person name="Jermiin L.S."/>
            <person name="Skirmuntt E.C."/>
            <person name="Katzourakis A."/>
            <person name="Burkitt-Gray L."/>
            <person name="Ray D.A."/>
            <person name="Sullivan K.A.M."/>
            <person name="Roscito J.G."/>
            <person name="Kirilenko B.M."/>
            <person name="Davalos L.M."/>
            <person name="Corthals A.P."/>
            <person name="Power M.L."/>
            <person name="Jones G."/>
            <person name="Ransome R.D."/>
            <person name="Dechmann D.K.N."/>
            <person name="Locatelli A.G."/>
            <person name="Puechmaille S.J."/>
            <person name="Fedrigo O."/>
            <person name="Jarvis E.D."/>
            <person name="Hiller M."/>
            <person name="Vernes S.C."/>
            <person name="Myers E.W."/>
            <person name="Teeling E.C."/>
        </authorList>
    </citation>
    <scope>NUCLEOTIDE SEQUENCE [LARGE SCALE GENOMIC DNA]</scope>
    <source>
        <strain evidence="1">MMolMol1</strain>
        <tissue evidence="1">Muscle</tissue>
    </source>
</reference>
<dbReference type="AlphaFoldDB" id="A0A7J8J074"/>
<organism evidence="1 2">
    <name type="scientific">Molossus molossus</name>
    <name type="common">Pallas' mastiff bat</name>
    <name type="synonym">Vespertilio molossus</name>
    <dbReference type="NCBI Taxonomy" id="27622"/>
    <lineage>
        <taxon>Eukaryota</taxon>
        <taxon>Metazoa</taxon>
        <taxon>Chordata</taxon>
        <taxon>Craniata</taxon>
        <taxon>Vertebrata</taxon>
        <taxon>Euteleostomi</taxon>
        <taxon>Mammalia</taxon>
        <taxon>Eutheria</taxon>
        <taxon>Laurasiatheria</taxon>
        <taxon>Chiroptera</taxon>
        <taxon>Yangochiroptera</taxon>
        <taxon>Molossidae</taxon>
        <taxon>Molossus</taxon>
    </lineage>
</organism>
<dbReference type="EMBL" id="JACASF010000003">
    <property type="protein sequence ID" value="KAF6489870.1"/>
    <property type="molecule type" value="Genomic_DNA"/>
</dbReference>
<evidence type="ECO:0000313" key="2">
    <source>
        <dbReference type="Proteomes" id="UP000550707"/>
    </source>
</evidence>
<proteinExistence type="predicted"/>
<evidence type="ECO:0000313" key="1">
    <source>
        <dbReference type="EMBL" id="KAF6489870.1"/>
    </source>
</evidence>
<keyword evidence="2" id="KW-1185">Reference proteome</keyword>